<comment type="caution">
    <text evidence="1">The sequence shown here is derived from an EMBL/GenBank/DDBJ whole genome shotgun (WGS) entry which is preliminary data.</text>
</comment>
<dbReference type="EMBL" id="JAMKFB020000308">
    <property type="protein sequence ID" value="KAL0150042.1"/>
    <property type="molecule type" value="Genomic_DNA"/>
</dbReference>
<keyword evidence="2" id="KW-1185">Reference proteome</keyword>
<protein>
    <submittedName>
        <fullName evidence="1">Uncharacterized protein</fullName>
    </submittedName>
</protein>
<evidence type="ECO:0000313" key="1">
    <source>
        <dbReference type="EMBL" id="KAL0150042.1"/>
    </source>
</evidence>
<sequence>PPYPPTPCLSGDLDFRRPPVLLTSAKSICIAQTPIVPYDTTTDAHLPENLPT</sequence>
<evidence type="ECO:0000313" key="2">
    <source>
        <dbReference type="Proteomes" id="UP001529510"/>
    </source>
</evidence>
<feature type="non-terminal residue" evidence="1">
    <location>
        <position position="1"/>
    </location>
</feature>
<proteinExistence type="predicted"/>
<reference evidence="1 2" key="1">
    <citation type="submission" date="2024-05" db="EMBL/GenBank/DDBJ databases">
        <title>Genome sequencing and assembly of Indian major carp, Cirrhinus mrigala (Hamilton, 1822).</title>
        <authorList>
            <person name="Mohindra V."/>
            <person name="Chowdhury L.M."/>
            <person name="Lal K."/>
            <person name="Jena J.K."/>
        </authorList>
    </citation>
    <scope>NUCLEOTIDE SEQUENCE [LARGE SCALE GENOMIC DNA]</scope>
    <source>
        <strain evidence="1">CM1030</strain>
        <tissue evidence="1">Blood</tissue>
    </source>
</reference>
<gene>
    <name evidence="1" type="ORF">M9458_054701</name>
</gene>
<accession>A0ABD0MMN4</accession>
<dbReference type="Proteomes" id="UP001529510">
    <property type="component" value="Unassembled WGS sequence"/>
</dbReference>
<dbReference type="AlphaFoldDB" id="A0ABD0MMN4"/>
<organism evidence="1 2">
    <name type="scientific">Cirrhinus mrigala</name>
    <name type="common">Mrigala</name>
    <dbReference type="NCBI Taxonomy" id="683832"/>
    <lineage>
        <taxon>Eukaryota</taxon>
        <taxon>Metazoa</taxon>
        <taxon>Chordata</taxon>
        <taxon>Craniata</taxon>
        <taxon>Vertebrata</taxon>
        <taxon>Euteleostomi</taxon>
        <taxon>Actinopterygii</taxon>
        <taxon>Neopterygii</taxon>
        <taxon>Teleostei</taxon>
        <taxon>Ostariophysi</taxon>
        <taxon>Cypriniformes</taxon>
        <taxon>Cyprinidae</taxon>
        <taxon>Labeoninae</taxon>
        <taxon>Labeonini</taxon>
        <taxon>Cirrhinus</taxon>
    </lineage>
</organism>
<name>A0ABD0MMN4_CIRMR</name>